<accession>A0A0M3DE90</accession>
<protein>
    <recommendedName>
        <fullName evidence="1">Methyltransferase FkbM domain-containing protein</fullName>
    </recommendedName>
</protein>
<reference evidence="2 3" key="1">
    <citation type="submission" date="2015-04" db="EMBL/GenBank/DDBJ databases">
        <title>Microcin producing Clostridium sp. JC272T.</title>
        <authorList>
            <person name="Jyothsna T."/>
            <person name="Sasikala C."/>
            <person name="Ramana C."/>
        </authorList>
    </citation>
    <scope>NUCLEOTIDE SEQUENCE [LARGE SCALE GENOMIC DNA]</scope>
    <source>
        <strain evidence="2 3">JC272</strain>
    </source>
</reference>
<dbReference type="SUPFAM" id="SSF53335">
    <property type="entry name" value="S-adenosyl-L-methionine-dependent methyltransferases"/>
    <property type="match status" value="1"/>
</dbReference>
<dbReference type="Pfam" id="PF05050">
    <property type="entry name" value="Methyltransf_21"/>
    <property type="match status" value="1"/>
</dbReference>
<dbReference type="AlphaFoldDB" id="A0A0M3DE90"/>
<feature type="domain" description="Methyltransferase FkbM" evidence="1">
    <location>
        <begin position="15"/>
        <end position="73"/>
    </location>
</feature>
<dbReference type="PATRIC" id="fig|1629550.3.peg.3109"/>
<dbReference type="InterPro" id="IPR029063">
    <property type="entry name" value="SAM-dependent_MTases_sf"/>
</dbReference>
<sequence>MLKFNSTQNGSSYVSDNGNTEISIETLDQTLGLKEITFIKMDIEGMELEALKGSKEIIKKHRPKLAISIYHKNDDLINIPIFIKNLVSEYKFYIRHYSIYPAETILYAVI</sequence>
<keyword evidence="3" id="KW-1185">Reference proteome</keyword>
<gene>
    <name evidence="2" type="ORF">VN21_17730</name>
</gene>
<dbReference type="EMBL" id="LBBT01000366">
    <property type="protein sequence ID" value="KKX99798.1"/>
    <property type="molecule type" value="Genomic_DNA"/>
</dbReference>
<organism evidence="2 3">
    <name type="scientific">Paraclostridium benzoelyticum</name>
    <dbReference type="NCBI Taxonomy" id="1629550"/>
    <lineage>
        <taxon>Bacteria</taxon>
        <taxon>Bacillati</taxon>
        <taxon>Bacillota</taxon>
        <taxon>Clostridia</taxon>
        <taxon>Peptostreptococcales</taxon>
        <taxon>Peptostreptococcaceae</taxon>
        <taxon>Paraclostridium</taxon>
    </lineage>
</organism>
<evidence type="ECO:0000313" key="3">
    <source>
        <dbReference type="Proteomes" id="UP000034407"/>
    </source>
</evidence>
<evidence type="ECO:0000259" key="1">
    <source>
        <dbReference type="Pfam" id="PF05050"/>
    </source>
</evidence>
<evidence type="ECO:0000313" key="2">
    <source>
        <dbReference type="EMBL" id="KKX99798.1"/>
    </source>
</evidence>
<proteinExistence type="predicted"/>
<dbReference type="Proteomes" id="UP000034407">
    <property type="component" value="Unassembled WGS sequence"/>
</dbReference>
<name>A0A0M3DE90_9FIRM</name>
<comment type="caution">
    <text evidence="2">The sequence shown here is derived from an EMBL/GenBank/DDBJ whole genome shotgun (WGS) entry which is preliminary data.</text>
</comment>
<dbReference type="InterPro" id="IPR006342">
    <property type="entry name" value="FkbM_mtfrase"/>
</dbReference>
<dbReference type="Gene3D" id="3.40.50.150">
    <property type="entry name" value="Vaccinia Virus protein VP39"/>
    <property type="match status" value="1"/>
</dbReference>